<dbReference type="Proteomes" id="UP000297025">
    <property type="component" value="Chromosome"/>
</dbReference>
<evidence type="ECO:0000313" key="1">
    <source>
        <dbReference type="EMBL" id="QCC77438.1"/>
    </source>
</evidence>
<gene>
    <name evidence="1" type="ORF">E2C04_10055</name>
</gene>
<dbReference type="EMBL" id="CP038462">
    <property type="protein sequence ID" value="QCC77438.1"/>
    <property type="molecule type" value="Genomic_DNA"/>
</dbReference>
<proteinExistence type="predicted"/>
<protein>
    <submittedName>
        <fullName evidence="1">Uncharacterized protein</fullName>
    </submittedName>
</protein>
<dbReference type="AlphaFoldDB" id="A0A4P7UDM7"/>
<reference evidence="1 2" key="1">
    <citation type="journal article" date="2008" name="Int. J. Syst. Evol. Microbiol.">
        <title>Nocardioides daphniae sp. nov., isolated from Daphnia cucullata (Crustacea: Cladocera).</title>
        <authorList>
            <person name="Toth E.M."/>
            <person name="Keki Z."/>
            <person name="Homonnay Z.G."/>
            <person name="Borsodi A.K."/>
            <person name="Marialigeti K."/>
            <person name="Schumann P."/>
        </authorList>
    </citation>
    <scope>NUCLEOTIDE SEQUENCE [LARGE SCALE GENOMIC DNA]</scope>
    <source>
        <strain evidence="1 2">JCM 16608</strain>
    </source>
</reference>
<dbReference type="KEGG" id="ndp:E2C04_10055"/>
<organism evidence="1 2">
    <name type="scientific">Nocardioides daphniae</name>
    <dbReference type="NCBI Taxonomy" id="402297"/>
    <lineage>
        <taxon>Bacteria</taxon>
        <taxon>Bacillati</taxon>
        <taxon>Actinomycetota</taxon>
        <taxon>Actinomycetes</taxon>
        <taxon>Propionibacteriales</taxon>
        <taxon>Nocardioidaceae</taxon>
        <taxon>Nocardioides</taxon>
    </lineage>
</organism>
<accession>A0A4P7UDM7</accession>
<sequence length="110" mass="11820">MNTTPARSPLMLIAHTHTLALARSCIAELADTAFTADASSAYEQALAALDLIHADHVPAIDTTLVCAETERQLFVDALEAVTRLRAYGLDVLHIDLVLAMLGTAHELDHC</sequence>
<evidence type="ECO:0000313" key="2">
    <source>
        <dbReference type="Proteomes" id="UP000297025"/>
    </source>
</evidence>
<name>A0A4P7UDM7_9ACTN</name>